<proteinExistence type="predicted"/>
<dbReference type="PIRSF" id="PIRSF022704">
    <property type="entry name" value="UCP022704"/>
    <property type="match status" value="1"/>
</dbReference>
<keyword evidence="3" id="KW-1185">Reference proteome</keyword>
<comment type="caution">
    <text evidence="2">The sequence shown here is derived from an EMBL/GenBank/DDBJ whole genome shotgun (WGS) entry which is preliminary data.</text>
</comment>
<evidence type="ECO:0000313" key="3">
    <source>
        <dbReference type="Proteomes" id="UP000626026"/>
    </source>
</evidence>
<dbReference type="InterPro" id="IPR009784">
    <property type="entry name" value="DUF1349"/>
</dbReference>
<dbReference type="Proteomes" id="UP000626026">
    <property type="component" value="Unassembled WGS sequence"/>
</dbReference>
<accession>A0ABR7RIZ9</accession>
<dbReference type="Pfam" id="PF07081">
    <property type="entry name" value="DUF1349"/>
    <property type="match status" value="1"/>
</dbReference>
<dbReference type="InterPro" id="IPR013320">
    <property type="entry name" value="ConA-like_dom_sf"/>
</dbReference>
<gene>
    <name evidence="2" type="ORF">IBL26_05960</name>
</gene>
<feature type="region of interest" description="Disordered" evidence="1">
    <location>
        <begin position="1"/>
        <end position="30"/>
    </location>
</feature>
<dbReference type="PANTHER" id="PTHR35332">
    <property type="entry name" value="REGULATION OF ENOLASE PROTEIN 1"/>
    <property type="match status" value="1"/>
</dbReference>
<reference evidence="2 3" key="1">
    <citation type="journal article" date="2013" name="Int. J. Syst. Evol. Microbiol.">
        <title>Roseomonas aerophila sp. nov., isolated from air.</title>
        <authorList>
            <person name="Kim S.J."/>
            <person name="Weon H.Y."/>
            <person name="Ahn J.H."/>
            <person name="Hong S.B."/>
            <person name="Seok S.J."/>
            <person name="Whang K.S."/>
            <person name="Kwon S.W."/>
        </authorList>
    </citation>
    <scope>NUCLEOTIDE SEQUENCE [LARGE SCALE GENOMIC DNA]</scope>
    <source>
        <strain evidence="2 3">NBRC 108923</strain>
    </source>
</reference>
<dbReference type="InterPro" id="IPR015987">
    <property type="entry name" value="UCP022704"/>
</dbReference>
<sequence>MAACVTGANVMRPQPPATSDAPSRPGVPAPSEGLLLGLGGGVWLNEPASWSEADGSLTLATDHGTDFWRETHYGFTRDTGHFLGFATKEAFTAQLRIRARYEMLYDQAGIMVRLDQHHWVKAGVELSDGRAMLGSVLTRGQSDWASGPYEHDASDFWMRVTVARGVLRIQASADGRTWPLVRLTPFPVAPSYRVGPMACTPERSGLQVHFSDLRLTAPLGKDLHDLS</sequence>
<name>A0ABR7RIZ9_9PROT</name>
<evidence type="ECO:0000313" key="2">
    <source>
        <dbReference type="EMBL" id="MBC9206373.1"/>
    </source>
</evidence>
<protein>
    <submittedName>
        <fullName evidence="2">DUF1349 domain-containing protein</fullName>
    </submittedName>
</protein>
<evidence type="ECO:0000256" key="1">
    <source>
        <dbReference type="SAM" id="MobiDB-lite"/>
    </source>
</evidence>
<dbReference type="PANTHER" id="PTHR35332:SF2">
    <property type="entry name" value="REGULATION OF ENOLASE PROTEIN 1"/>
    <property type="match status" value="1"/>
</dbReference>
<dbReference type="Gene3D" id="2.60.120.200">
    <property type="match status" value="1"/>
</dbReference>
<organism evidence="2 3">
    <name type="scientific">Teichococcus aerophilus</name>
    <dbReference type="NCBI Taxonomy" id="1224513"/>
    <lineage>
        <taxon>Bacteria</taxon>
        <taxon>Pseudomonadati</taxon>
        <taxon>Pseudomonadota</taxon>
        <taxon>Alphaproteobacteria</taxon>
        <taxon>Acetobacterales</taxon>
        <taxon>Roseomonadaceae</taxon>
        <taxon>Roseomonas</taxon>
    </lineage>
</organism>
<dbReference type="SUPFAM" id="SSF49899">
    <property type="entry name" value="Concanavalin A-like lectins/glucanases"/>
    <property type="match status" value="1"/>
</dbReference>
<dbReference type="EMBL" id="JACTVA010000007">
    <property type="protein sequence ID" value="MBC9206373.1"/>
    <property type="molecule type" value="Genomic_DNA"/>
</dbReference>